<gene>
    <name evidence="1" type="ORF">NCTC13032_04399</name>
</gene>
<organism evidence="1 2">
    <name type="scientific">Leclercia adecarboxylata</name>
    <dbReference type="NCBI Taxonomy" id="83655"/>
    <lineage>
        <taxon>Bacteria</taxon>
        <taxon>Pseudomonadati</taxon>
        <taxon>Pseudomonadota</taxon>
        <taxon>Gammaproteobacteria</taxon>
        <taxon>Enterobacterales</taxon>
        <taxon>Enterobacteriaceae</taxon>
        <taxon>Leclercia</taxon>
    </lineage>
</organism>
<evidence type="ECO:0000313" key="1">
    <source>
        <dbReference type="EMBL" id="VTP69495.1"/>
    </source>
</evidence>
<reference evidence="1 2" key="1">
    <citation type="submission" date="2019-05" db="EMBL/GenBank/DDBJ databases">
        <authorList>
            <consortium name="Pathogen Informatics"/>
        </authorList>
    </citation>
    <scope>NUCLEOTIDE SEQUENCE [LARGE SCALE GENOMIC DNA]</scope>
    <source>
        <strain evidence="1 2">NCTC13032</strain>
    </source>
</reference>
<protein>
    <submittedName>
        <fullName evidence="1">Uncharacterized protein</fullName>
    </submittedName>
</protein>
<dbReference type="Proteomes" id="UP000310719">
    <property type="component" value="Chromosome"/>
</dbReference>
<dbReference type="EMBL" id="LR590464">
    <property type="protein sequence ID" value="VTP69495.1"/>
    <property type="molecule type" value="Genomic_DNA"/>
</dbReference>
<dbReference type="AlphaFoldDB" id="A0A4U9HZT5"/>
<accession>A0A4U9HZT5</accession>
<name>A0A4U9HZT5_9ENTR</name>
<proteinExistence type="predicted"/>
<evidence type="ECO:0000313" key="2">
    <source>
        <dbReference type="Proteomes" id="UP000310719"/>
    </source>
</evidence>
<sequence>MGIFDYVEIYSRTIRQNYLDGGYFTLPINFSSYQLMNVFL</sequence>